<keyword evidence="1" id="KW-0472">Membrane</keyword>
<keyword evidence="1" id="KW-1133">Transmembrane helix</keyword>
<name>A0ABU2Y1Y7_9FLAO</name>
<accession>A0ABU2Y1Y7</accession>
<protein>
    <submittedName>
        <fullName evidence="2">Uncharacterized protein</fullName>
    </submittedName>
</protein>
<gene>
    <name evidence="2" type="ORF">RM519_02175</name>
</gene>
<proteinExistence type="predicted"/>
<sequence length="172" mass="19882">MEEAILELIPYSAPALVTGLVAYYFFNDYLKSENRKQKIELIRDKKKEILPIRLQAYERMTLFMERINPSKLLVRVTPTDENKELYTQKLLLSIEQEFEHNLAQQIYISEACWNALIAAKNATRNLVMSSSNKTEVKSAQDLRETILKTMVDSSAPSNTGIAFIKEEVKELY</sequence>
<dbReference type="InterPro" id="IPR057695">
    <property type="entry name" value="DUF7935"/>
</dbReference>
<dbReference type="Pfam" id="PF25589">
    <property type="entry name" value="DUF7935"/>
    <property type="match status" value="1"/>
</dbReference>
<keyword evidence="1" id="KW-0812">Transmembrane</keyword>
<evidence type="ECO:0000313" key="2">
    <source>
        <dbReference type="EMBL" id="MDT0552042.1"/>
    </source>
</evidence>
<dbReference type="Proteomes" id="UP001252186">
    <property type="component" value="Unassembled WGS sequence"/>
</dbReference>
<evidence type="ECO:0000256" key="1">
    <source>
        <dbReference type="SAM" id="Phobius"/>
    </source>
</evidence>
<comment type="caution">
    <text evidence="2">The sequence shown here is derived from an EMBL/GenBank/DDBJ whole genome shotgun (WGS) entry which is preliminary data.</text>
</comment>
<keyword evidence="3" id="KW-1185">Reference proteome</keyword>
<reference evidence="2 3" key="1">
    <citation type="submission" date="2023-09" db="EMBL/GenBank/DDBJ databases">
        <authorList>
            <person name="Rey-Velasco X."/>
        </authorList>
    </citation>
    <scope>NUCLEOTIDE SEQUENCE [LARGE SCALE GENOMIC DNA]</scope>
    <source>
        <strain evidence="2 3">P050</strain>
    </source>
</reference>
<evidence type="ECO:0000313" key="3">
    <source>
        <dbReference type="Proteomes" id="UP001252186"/>
    </source>
</evidence>
<organism evidence="2 3">
    <name type="scientific">Urechidicola vernalis</name>
    <dbReference type="NCBI Taxonomy" id="3075600"/>
    <lineage>
        <taxon>Bacteria</taxon>
        <taxon>Pseudomonadati</taxon>
        <taxon>Bacteroidota</taxon>
        <taxon>Flavobacteriia</taxon>
        <taxon>Flavobacteriales</taxon>
        <taxon>Flavobacteriaceae</taxon>
        <taxon>Urechidicola</taxon>
    </lineage>
</organism>
<dbReference type="RefSeq" id="WP_311591863.1">
    <property type="nucleotide sequence ID" value="NZ_JAVRHV010000001.1"/>
</dbReference>
<dbReference type="EMBL" id="JAVRHV010000001">
    <property type="protein sequence ID" value="MDT0552042.1"/>
    <property type="molecule type" value="Genomic_DNA"/>
</dbReference>
<feature type="transmembrane region" description="Helical" evidence="1">
    <location>
        <begin position="6"/>
        <end position="26"/>
    </location>
</feature>